<gene>
    <name evidence="5" type="ORF">CMQ_2997</name>
</gene>
<evidence type="ECO:0000256" key="1">
    <source>
        <dbReference type="ARBA" id="ARBA00008361"/>
    </source>
</evidence>
<dbReference type="STRING" id="655863.F0XGI9"/>
<evidence type="ECO:0000256" key="3">
    <source>
        <dbReference type="ARBA" id="ARBA00022679"/>
    </source>
</evidence>
<dbReference type="GO" id="GO:0008757">
    <property type="term" value="F:S-adenosylmethionine-dependent methyltransferase activity"/>
    <property type="evidence" value="ECO:0007669"/>
    <property type="project" value="InterPro"/>
</dbReference>
<dbReference type="GeneID" id="25976047"/>
<dbReference type="InParanoid" id="F0XGI9"/>
<evidence type="ECO:0000259" key="4">
    <source>
        <dbReference type="Pfam" id="PF08241"/>
    </source>
</evidence>
<dbReference type="GO" id="GO:0032259">
    <property type="term" value="P:methylation"/>
    <property type="evidence" value="ECO:0007669"/>
    <property type="project" value="UniProtKB-KW"/>
</dbReference>
<dbReference type="AlphaFoldDB" id="F0XGI9"/>
<sequence>MNSDGTIFGQDDLFWSTYLRGRPKVPDTFFTRRLRTQFDHIIVSDIVPENIKLARARLLAEAPESRPPSPGYSFRVASLESAYDIPPGSVDLIFATNVMHFAEPQDTAMAVLARQLRPGGTFAAALFGPANFDDDEVQALWGEISQTGGRELLRGADQPEHTKRVMARTQGKYNVAPLSSRLFEAGAQRLHFNMGDHGERGIQGMLPPEETYSVKELDYTGPDDVERFAKDKDWDFETDLVGIKEHFASFPFVSKFPGAFVDLYAELDRLVGDKKVRGTFPVKIILATRHSD</sequence>
<dbReference type="eggNOG" id="ENOG502SJ7Q">
    <property type="taxonomic scope" value="Eukaryota"/>
</dbReference>
<comment type="similarity">
    <text evidence="1">Belongs to the methyltransferase superfamily.</text>
</comment>
<dbReference type="InterPro" id="IPR051052">
    <property type="entry name" value="Diverse_substrate_MTase"/>
</dbReference>
<dbReference type="Proteomes" id="UP000007796">
    <property type="component" value="Unassembled WGS sequence"/>
</dbReference>
<evidence type="ECO:0000313" key="5">
    <source>
        <dbReference type="EMBL" id="EFX03068.1"/>
    </source>
</evidence>
<dbReference type="InterPro" id="IPR029063">
    <property type="entry name" value="SAM-dependent_MTases_sf"/>
</dbReference>
<dbReference type="RefSeq" id="XP_014172550.1">
    <property type="nucleotide sequence ID" value="XM_014317075.1"/>
</dbReference>
<dbReference type="InterPro" id="IPR013216">
    <property type="entry name" value="Methyltransf_11"/>
</dbReference>
<dbReference type="Gene3D" id="3.40.50.150">
    <property type="entry name" value="Vaccinia Virus protein VP39"/>
    <property type="match status" value="1"/>
</dbReference>
<dbReference type="SUPFAM" id="SSF53335">
    <property type="entry name" value="S-adenosyl-L-methionine-dependent methyltransferases"/>
    <property type="match status" value="1"/>
</dbReference>
<dbReference type="HOGENOM" id="CLU_049344_0_1_1"/>
<organism evidence="6">
    <name type="scientific">Grosmannia clavigera (strain kw1407 / UAMH 11150)</name>
    <name type="common">Blue stain fungus</name>
    <name type="synonym">Graphiocladiella clavigera</name>
    <dbReference type="NCBI Taxonomy" id="655863"/>
    <lineage>
        <taxon>Eukaryota</taxon>
        <taxon>Fungi</taxon>
        <taxon>Dikarya</taxon>
        <taxon>Ascomycota</taxon>
        <taxon>Pezizomycotina</taxon>
        <taxon>Sordariomycetes</taxon>
        <taxon>Sordariomycetidae</taxon>
        <taxon>Ophiostomatales</taxon>
        <taxon>Ophiostomataceae</taxon>
        <taxon>Leptographium</taxon>
    </lineage>
</organism>
<reference evidence="5 6" key="1">
    <citation type="journal article" date="2011" name="Proc. Natl. Acad. Sci. U.S.A.">
        <title>Genome and transcriptome analyses of the mountain pine beetle-fungal symbiont Grosmannia clavigera, a lodgepole pine pathogen.</title>
        <authorList>
            <person name="DiGuistini S."/>
            <person name="Wang Y."/>
            <person name="Liao N.Y."/>
            <person name="Taylor G."/>
            <person name="Tanguay P."/>
            <person name="Feau N."/>
            <person name="Henrissat B."/>
            <person name="Chan S.K."/>
            <person name="Hesse-Orce U."/>
            <person name="Alamouti S.M."/>
            <person name="Tsui C.K.M."/>
            <person name="Docking R.T."/>
            <person name="Levasseur A."/>
            <person name="Haridas S."/>
            <person name="Robertson G."/>
            <person name="Birol I."/>
            <person name="Holt R.A."/>
            <person name="Marra M.A."/>
            <person name="Hamelin R.C."/>
            <person name="Hirst M."/>
            <person name="Jones S.J.M."/>
            <person name="Bohlmann J."/>
            <person name="Breuil C."/>
        </authorList>
    </citation>
    <scope>NUCLEOTIDE SEQUENCE [LARGE SCALE GENOMIC DNA]</scope>
    <source>
        <strain evidence="6">kw1407 / UAMH 11150</strain>
    </source>
</reference>
<evidence type="ECO:0000256" key="2">
    <source>
        <dbReference type="ARBA" id="ARBA00022603"/>
    </source>
</evidence>
<keyword evidence="6" id="KW-1185">Reference proteome</keyword>
<protein>
    <submittedName>
        <fullName evidence="5">Methyltransferase type 11</fullName>
    </submittedName>
</protein>
<dbReference type="EMBL" id="GL629769">
    <property type="protein sequence ID" value="EFX03068.1"/>
    <property type="molecule type" value="Genomic_DNA"/>
</dbReference>
<proteinExistence type="inferred from homology"/>
<name>F0XGI9_GROCL</name>
<dbReference type="PANTHER" id="PTHR44942:SF4">
    <property type="entry name" value="METHYLTRANSFERASE TYPE 11 DOMAIN-CONTAINING PROTEIN"/>
    <property type="match status" value="1"/>
</dbReference>
<dbReference type="CDD" id="cd02440">
    <property type="entry name" value="AdoMet_MTases"/>
    <property type="match status" value="1"/>
</dbReference>
<keyword evidence="3 5" id="KW-0808">Transferase</keyword>
<dbReference type="Pfam" id="PF08241">
    <property type="entry name" value="Methyltransf_11"/>
    <property type="match status" value="1"/>
</dbReference>
<feature type="domain" description="Methyltransferase type 11" evidence="4">
    <location>
        <begin position="30"/>
        <end position="123"/>
    </location>
</feature>
<accession>F0XGI9</accession>
<dbReference type="PANTHER" id="PTHR44942">
    <property type="entry name" value="METHYLTRANSF_11 DOMAIN-CONTAINING PROTEIN"/>
    <property type="match status" value="1"/>
</dbReference>
<evidence type="ECO:0000313" key="6">
    <source>
        <dbReference type="Proteomes" id="UP000007796"/>
    </source>
</evidence>
<keyword evidence="2 5" id="KW-0489">Methyltransferase</keyword>
<dbReference type="OrthoDB" id="10027013at2759"/>